<protein>
    <recommendedName>
        <fullName evidence="3">Thioeseterase</fullName>
    </recommendedName>
</protein>
<dbReference type="Proteomes" id="UP000184085">
    <property type="component" value="Unassembled WGS sequence"/>
</dbReference>
<dbReference type="Pfam" id="PF13279">
    <property type="entry name" value="4HBT_2"/>
    <property type="match status" value="1"/>
</dbReference>
<dbReference type="PANTHER" id="PTHR12475:SF4">
    <property type="entry name" value="PROTEIN THEM6"/>
    <property type="match status" value="1"/>
</dbReference>
<dbReference type="SUPFAM" id="SSF54637">
    <property type="entry name" value="Thioesterase/thiol ester dehydrase-isomerase"/>
    <property type="match status" value="1"/>
</dbReference>
<evidence type="ECO:0008006" key="3">
    <source>
        <dbReference type="Google" id="ProtNLM"/>
    </source>
</evidence>
<accession>A0A1M4N3S0</accession>
<name>A0A1M4N3S0_9RHOB</name>
<organism evidence="1 2">
    <name type="scientific">Donghicola eburneus</name>
    <dbReference type="NCBI Taxonomy" id="393278"/>
    <lineage>
        <taxon>Bacteria</taxon>
        <taxon>Pseudomonadati</taxon>
        <taxon>Pseudomonadota</taxon>
        <taxon>Alphaproteobacteria</taxon>
        <taxon>Rhodobacterales</taxon>
        <taxon>Roseobacteraceae</taxon>
        <taxon>Donghicola</taxon>
    </lineage>
</organism>
<keyword evidence="2" id="KW-1185">Reference proteome</keyword>
<dbReference type="AlphaFoldDB" id="A0A1M4N3S0"/>
<dbReference type="Gene3D" id="3.10.129.10">
    <property type="entry name" value="Hotdog Thioesterase"/>
    <property type="match status" value="1"/>
</dbReference>
<sequence>MYPFIRLAYGVLKQRKQPPIGLTETMETQHICWPWDIDIWMELNNGRSLSLYDLARIPLAMRTPLWKALRKEGWLMTMAGVTVRWRRRVRMFDKFTIRSRGLCWDDKFIYIEQSMWKTNGECASHVLYRTAVTDRNGIVAPERVCAAMNMPAESPPIPDWVAAWISAEAVRPWPPMQE</sequence>
<evidence type="ECO:0000313" key="1">
    <source>
        <dbReference type="EMBL" id="SCM69532.1"/>
    </source>
</evidence>
<dbReference type="EMBL" id="FMJB01000064">
    <property type="protein sequence ID" value="SCM69532.1"/>
    <property type="molecule type" value="Genomic_DNA"/>
</dbReference>
<dbReference type="RefSeq" id="WP_072709201.1">
    <property type="nucleotide sequence ID" value="NZ_FMJB01000064.1"/>
</dbReference>
<evidence type="ECO:0000313" key="2">
    <source>
        <dbReference type="Proteomes" id="UP000184085"/>
    </source>
</evidence>
<dbReference type="CDD" id="cd00586">
    <property type="entry name" value="4HBT"/>
    <property type="match status" value="1"/>
</dbReference>
<proteinExistence type="predicted"/>
<dbReference type="PANTHER" id="PTHR12475">
    <property type="match status" value="1"/>
</dbReference>
<dbReference type="InterPro" id="IPR029069">
    <property type="entry name" value="HotDog_dom_sf"/>
</dbReference>
<gene>
    <name evidence="1" type="ORF">KARMA_3771</name>
</gene>
<dbReference type="InterPro" id="IPR051490">
    <property type="entry name" value="THEM6_lcsJ_thioesterase"/>
</dbReference>
<reference evidence="2" key="1">
    <citation type="submission" date="2016-09" db="EMBL/GenBank/DDBJ databases">
        <authorList>
            <person name="Wibberg D."/>
        </authorList>
    </citation>
    <scope>NUCLEOTIDE SEQUENCE [LARGE SCALE GENOMIC DNA]</scope>
</reference>